<dbReference type="GO" id="GO:0009360">
    <property type="term" value="C:DNA polymerase III complex"/>
    <property type="evidence" value="ECO:0007669"/>
    <property type="project" value="InterPro"/>
</dbReference>
<evidence type="ECO:0000256" key="7">
    <source>
        <dbReference type="ARBA" id="ARBA00034754"/>
    </source>
</evidence>
<evidence type="ECO:0000259" key="9">
    <source>
        <dbReference type="Pfam" id="PF06144"/>
    </source>
</evidence>
<evidence type="ECO:0000256" key="8">
    <source>
        <dbReference type="ARBA" id="ARBA00049244"/>
    </source>
</evidence>
<dbReference type="EMBL" id="MHQC01000041">
    <property type="protein sequence ID" value="OGZ94168.1"/>
    <property type="molecule type" value="Genomic_DNA"/>
</dbReference>
<accession>A0A1G2K6W0</accession>
<reference evidence="11 12" key="1">
    <citation type="journal article" date="2016" name="Nat. Commun.">
        <title>Thousands of microbial genomes shed light on interconnected biogeochemical processes in an aquifer system.</title>
        <authorList>
            <person name="Anantharaman K."/>
            <person name="Brown C.T."/>
            <person name="Hug L.A."/>
            <person name="Sharon I."/>
            <person name="Castelle C.J."/>
            <person name="Probst A.J."/>
            <person name="Thomas B.C."/>
            <person name="Singh A."/>
            <person name="Wilkins M.J."/>
            <person name="Karaoz U."/>
            <person name="Brodie E.L."/>
            <person name="Williams K.H."/>
            <person name="Hubbard S.S."/>
            <person name="Banfield J.F."/>
        </authorList>
    </citation>
    <scope>NUCLEOTIDE SEQUENCE [LARGE SCALE GENOMIC DNA]</scope>
</reference>
<evidence type="ECO:0000256" key="6">
    <source>
        <dbReference type="ARBA" id="ARBA00022932"/>
    </source>
</evidence>
<evidence type="ECO:0000313" key="12">
    <source>
        <dbReference type="Proteomes" id="UP000177152"/>
    </source>
</evidence>
<feature type="domain" description="DNA polymerase III delta N-terminal" evidence="9">
    <location>
        <begin position="3"/>
        <end position="90"/>
    </location>
</feature>
<evidence type="ECO:0000256" key="4">
    <source>
        <dbReference type="ARBA" id="ARBA00022695"/>
    </source>
</evidence>
<dbReference type="GO" id="GO:0003677">
    <property type="term" value="F:DNA binding"/>
    <property type="evidence" value="ECO:0007669"/>
    <property type="project" value="InterPro"/>
</dbReference>
<dbReference type="GO" id="GO:0006261">
    <property type="term" value="P:DNA-templated DNA replication"/>
    <property type="evidence" value="ECO:0007669"/>
    <property type="project" value="TreeGrafter"/>
</dbReference>
<dbReference type="EC" id="2.7.7.7" evidence="1"/>
<evidence type="ECO:0000256" key="1">
    <source>
        <dbReference type="ARBA" id="ARBA00012417"/>
    </source>
</evidence>
<comment type="similarity">
    <text evidence="7">Belongs to the DNA polymerase HolA subunit family.</text>
</comment>
<feature type="domain" description="DNA polymerase III delta subunit-like C-terminal" evidence="10">
    <location>
        <begin position="186"/>
        <end position="301"/>
    </location>
</feature>
<dbReference type="Pfam" id="PF06144">
    <property type="entry name" value="DNA_pol3_delta"/>
    <property type="match status" value="1"/>
</dbReference>
<keyword evidence="5" id="KW-0235">DNA replication</keyword>
<dbReference type="AlphaFoldDB" id="A0A1G2K6W0"/>
<dbReference type="SUPFAM" id="SSF48019">
    <property type="entry name" value="post-AAA+ oligomerization domain-like"/>
    <property type="match status" value="1"/>
</dbReference>
<evidence type="ECO:0000256" key="3">
    <source>
        <dbReference type="ARBA" id="ARBA00022679"/>
    </source>
</evidence>
<sequence length="312" mass="35708">MIYMLYGPDTYRSRKKMRQIIDELQKKHGGNLALEKFDADEDDASRVMSATDTASLFQEKKLVVIERLLSSKKSGLIALLLPKFEEWGKSKTDFFILWDEDIAEKKGTSELLKHALKSQEFAPLSREQARSFIAAKAKTLGVRMSPKEEVLLLARHKNNLWGIVRELEKISLGGTLAEASVLNTDEEIYTFLDALILKQKTAPRLLFSLFERGLEEIYVFAAIINAYRLLLLAKVYADDSETISRIPKELALHPFVFKKAREQSKKFDLAVLRSIYKKLPAFDSALKLRKMKLEEIVFELLNTPYRAASSKK</sequence>
<dbReference type="InterPro" id="IPR010372">
    <property type="entry name" value="DNA_pol3_delta_N"/>
</dbReference>
<comment type="caution">
    <text evidence="11">The sequence shown here is derived from an EMBL/GenBank/DDBJ whole genome shotgun (WGS) entry which is preliminary data.</text>
</comment>
<protein>
    <recommendedName>
        <fullName evidence="2">DNA polymerase III subunit delta</fullName>
        <ecNumber evidence="1">2.7.7.7</ecNumber>
    </recommendedName>
</protein>
<keyword evidence="3" id="KW-0808">Transferase</keyword>
<dbReference type="Pfam" id="PF21694">
    <property type="entry name" value="DNA_pol3_delta_C"/>
    <property type="match status" value="1"/>
</dbReference>
<keyword evidence="4" id="KW-0548">Nucleotidyltransferase</keyword>
<proteinExistence type="inferred from homology"/>
<dbReference type="InterPro" id="IPR005790">
    <property type="entry name" value="DNA_polIII_delta"/>
</dbReference>
<dbReference type="GO" id="GO:0003887">
    <property type="term" value="F:DNA-directed DNA polymerase activity"/>
    <property type="evidence" value="ECO:0007669"/>
    <property type="project" value="UniProtKB-KW"/>
</dbReference>
<evidence type="ECO:0000259" key="10">
    <source>
        <dbReference type="Pfam" id="PF21694"/>
    </source>
</evidence>
<dbReference type="SUPFAM" id="SSF52540">
    <property type="entry name" value="P-loop containing nucleoside triphosphate hydrolases"/>
    <property type="match status" value="1"/>
</dbReference>
<dbReference type="InterPro" id="IPR008921">
    <property type="entry name" value="DNA_pol3_clamp-load_cplx_C"/>
</dbReference>
<name>A0A1G2K6W0_9BACT</name>
<gene>
    <name evidence="11" type="ORF">A2633_02880</name>
</gene>
<evidence type="ECO:0000313" key="11">
    <source>
        <dbReference type="EMBL" id="OGZ94168.1"/>
    </source>
</evidence>
<dbReference type="Gene3D" id="3.40.50.300">
    <property type="entry name" value="P-loop containing nucleotide triphosphate hydrolases"/>
    <property type="match status" value="1"/>
</dbReference>
<dbReference type="NCBIfam" id="TIGR01128">
    <property type="entry name" value="holA"/>
    <property type="match status" value="1"/>
</dbReference>
<dbReference type="InterPro" id="IPR027417">
    <property type="entry name" value="P-loop_NTPase"/>
</dbReference>
<organism evidence="11 12">
    <name type="scientific">Candidatus Sungbacteria bacterium RIFCSPHIGHO2_01_FULL_47_32</name>
    <dbReference type="NCBI Taxonomy" id="1802264"/>
    <lineage>
        <taxon>Bacteria</taxon>
        <taxon>Candidatus Sungiibacteriota</taxon>
    </lineage>
</organism>
<dbReference type="Gene3D" id="1.20.272.10">
    <property type="match status" value="1"/>
</dbReference>
<dbReference type="PANTHER" id="PTHR34388">
    <property type="entry name" value="DNA POLYMERASE III SUBUNIT DELTA"/>
    <property type="match status" value="1"/>
</dbReference>
<evidence type="ECO:0000256" key="5">
    <source>
        <dbReference type="ARBA" id="ARBA00022705"/>
    </source>
</evidence>
<evidence type="ECO:0000256" key="2">
    <source>
        <dbReference type="ARBA" id="ARBA00017703"/>
    </source>
</evidence>
<dbReference type="PANTHER" id="PTHR34388:SF1">
    <property type="entry name" value="DNA POLYMERASE III SUBUNIT DELTA"/>
    <property type="match status" value="1"/>
</dbReference>
<comment type="catalytic activity">
    <reaction evidence="8">
        <text>DNA(n) + a 2'-deoxyribonucleoside 5'-triphosphate = DNA(n+1) + diphosphate</text>
        <dbReference type="Rhea" id="RHEA:22508"/>
        <dbReference type="Rhea" id="RHEA-COMP:17339"/>
        <dbReference type="Rhea" id="RHEA-COMP:17340"/>
        <dbReference type="ChEBI" id="CHEBI:33019"/>
        <dbReference type="ChEBI" id="CHEBI:61560"/>
        <dbReference type="ChEBI" id="CHEBI:173112"/>
        <dbReference type="EC" id="2.7.7.7"/>
    </reaction>
</comment>
<dbReference type="InterPro" id="IPR048466">
    <property type="entry name" value="DNA_pol3_delta-like_C"/>
</dbReference>
<keyword evidence="6" id="KW-0239">DNA-directed DNA polymerase</keyword>
<dbReference type="Proteomes" id="UP000177152">
    <property type="component" value="Unassembled WGS sequence"/>
</dbReference>